<feature type="domain" description="RRM" evidence="3">
    <location>
        <begin position="192"/>
        <end position="267"/>
    </location>
</feature>
<keyword evidence="1" id="KW-0694">RNA-binding</keyword>
<evidence type="ECO:0000259" key="3">
    <source>
        <dbReference type="PROSITE" id="PS50102"/>
    </source>
</evidence>
<evidence type="ECO:0000313" key="4">
    <source>
        <dbReference type="EMBL" id="CAK0801115.1"/>
    </source>
</evidence>
<organism evidence="4 5">
    <name type="scientific">Prorocentrum cordatum</name>
    <dbReference type="NCBI Taxonomy" id="2364126"/>
    <lineage>
        <taxon>Eukaryota</taxon>
        <taxon>Sar</taxon>
        <taxon>Alveolata</taxon>
        <taxon>Dinophyceae</taxon>
        <taxon>Prorocentrales</taxon>
        <taxon>Prorocentraceae</taxon>
        <taxon>Prorocentrum</taxon>
    </lineage>
</organism>
<evidence type="ECO:0000256" key="1">
    <source>
        <dbReference type="PROSITE-ProRule" id="PRU00176"/>
    </source>
</evidence>
<feature type="region of interest" description="Disordered" evidence="2">
    <location>
        <begin position="1"/>
        <end position="28"/>
    </location>
</feature>
<dbReference type="PANTHER" id="PTHR48036">
    <property type="entry name" value="SPLICING FACTOR (PAD-1), PUTATIVE (AFU_ORTHOLOGUE AFUA_1G15810)-RELATED"/>
    <property type="match status" value="1"/>
</dbReference>
<feature type="compositionally biased region" description="Basic and acidic residues" evidence="2">
    <location>
        <begin position="8"/>
        <end position="28"/>
    </location>
</feature>
<dbReference type="PROSITE" id="PS50102">
    <property type="entry name" value="RRM"/>
    <property type="match status" value="2"/>
</dbReference>
<comment type="caution">
    <text evidence="4">The sequence shown here is derived from an EMBL/GenBank/DDBJ whole genome shotgun (WGS) entry which is preliminary data.</text>
</comment>
<keyword evidence="5" id="KW-1185">Reference proteome</keyword>
<protein>
    <recommendedName>
        <fullName evidence="3">RRM domain-containing protein</fullName>
    </recommendedName>
</protein>
<dbReference type="Pfam" id="PF00076">
    <property type="entry name" value="RRM_1"/>
    <property type="match status" value="1"/>
</dbReference>
<evidence type="ECO:0000256" key="2">
    <source>
        <dbReference type="SAM" id="MobiDB-lite"/>
    </source>
</evidence>
<dbReference type="Proteomes" id="UP001189429">
    <property type="component" value="Unassembled WGS sequence"/>
</dbReference>
<feature type="non-terminal residue" evidence="4">
    <location>
        <position position="321"/>
    </location>
</feature>
<reference evidence="4" key="1">
    <citation type="submission" date="2023-10" db="EMBL/GenBank/DDBJ databases">
        <authorList>
            <person name="Chen Y."/>
            <person name="Shah S."/>
            <person name="Dougan E. K."/>
            <person name="Thang M."/>
            <person name="Chan C."/>
        </authorList>
    </citation>
    <scope>NUCLEOTIDE SEQUENCE [LARGE SCALE GENOMIC DNA]</scope>
</reference>
<dbReference type="InterPro" id="IPR000504">
    <property type="entry name" value="RRM_dom"/>
</dbReference>
<dbReference type="Gene3D" id="3.30.70.330">
    <property type="match status" value="3"/>
</dbReference>
<name>A0ABN9QCB3_9DINO</name>
<dbReference type="SMART" id="SM00360">
    <property type="entry name" value="RRM"/>
    <property type="match status" value="1"/>
</dbReference>
<sequence>SASPRCWRSPERSRSREDRRGEDGGWHDSWRQGSWRGRWHGGWKGHRGSWWQRGWRDWSDKGWQPKPGRDKEVRTRPKGEKPEGCKILWIGWMEKPPEMKDIVEFFKAEPSEVEASEVVISDRCVRGYFAHVTFPSSEDLDKAVKRAGEEFQGKPLCVDWARMDKAAGTSASREERDLRRYKPKSLKPENGHTLWVGDLALETTEQDLVDLFEPCGKVEMICLQVNQLRNGQFGFLKFFETEAVDKAAELAGTRVKGVPIRLDYAEDKPIVAYRVGKSRGVHAVPAAKPDGCCTVWVGSLPDDVTDETLKTMFDKCGEIKA</sequence>
<dbReference type="SUPFAM" id="SSF54928">
    <property type="entry name" value="RNA-binding domain, RBD"/>
    <property type="match status" value="2"/>
</dbReference>
<evidence type="ECO:0000313" key="5">
    <source>
        <dbReference type="Proteomes" id="UP001189429"/>
    </source>
</evidence>
<dbReference type="CDD" id="cd00590">
    <property type="entry name" value="RRM_SF"/>
    <property type="match status" value="1"/>
</dbReference>
<dbReference type="InterPro" id="IPR035979">
    <property type="entry name" value="RBD_domain_sf"/>
</dbReference>
<feature type="compositionally biased region" description="Basic and acidic residues" evidence="2">
    <location>
        <begin position="67"/>
        <end position="81"/>
    </location>
</feature>
<feature type="region of interest" description="Disordered" evidence="2">
    <location>
        <begin position="56"/>
        <end position="81"/>
    </location>
</feature>
<dbReference type="InterPro" id="IPR006509">
    <property type="entry name" value="RBM39_SF"/>
</dbReference>
<gene>
    <name evidence="4" type="ORF">PCOR1329_LOCUS9081</name>
</gene>
<proteinExistence type="predicted"/>
<dbReference type="EMBL" id="CAUYUJ010002513">
    <property type="protein sequence ID" value="CAK0801115.1"/>
    <property type="molecule type" value="Genomic_DNA"/>
</dbReference>
<dbReference type="InterPro" id="IPR012677">
    <property type="entry name" value="Nucleotide-bd_a/b_plait_sf"/>
</dbReference>
<accession>A0ABN9QCB3</accession>
<feature type="domain" description="RRM" evidence="3">
    <location>
        <begin position="86"/>
        <end position="163"/>
    </location>
</feature>
<feature type="non-terminal residue" evidence="4">
    <location>
        <position position="1"/>
    </location>
</feature>